<sequence length="367" mass="41056">MPKLNEAIRLAEASNWPRLLDLITATPALAKECDDYGMLPLHWASTDNNAPLVLLERLVEAYPEGVQIANKAQLLPLHIAIRARVSLPVLHLLIRAYPESILMETPSGSTPVALAEQSHVVSDALTFLRNAMERQTPFENASWNNQKTVILSPTASSRPHSWHTLSRQASAPAVLTPAAAPLELSYEPSEGNSSDDNNKMATPKRWMLMDECFICHVPFNMFKHRHHCRNCGMSICSSHSAVKKMSLVGFSTPQRVCVSCVGDLESPTAQPQRDPISPIFRRREAKLFSSLVSPTSFEKKDVQKLQRRVAALAKQVDHLVESNMGLHQQLLEQEEIKAETMLLITQVMTRVSVLELQNEQRCDDFDL</sequence>
<evidence type="ECO:0000313" key="7">
    <source>
        <dbReference type="Proteomes" id="UP000481153"/>
    </source>
</evidence>
<dbReference type="SUPFAM" id="SSF57903">
    <property type="entry name" value="FYVE/PHD zinc finger"/>
    <property type="match status" value="1"/>
</dbReference>
<name>A0A6G0XKW7_9STRA</name>
<dbReference type="Gene3D" id="1.25.40.20">
    <property type="entry name" value="Ankyrin repeat-containing domain"/>
    <property type="match status" value="1"/>
</dbReference>
<dbReference type="PROSITE" id="PS50178">
    <property type="entry name" value="ZF_FYVE"/>
    <property type="match status" value="1"/>
</dbReference>
<dbReference type="SUPFAM" id="SSF48403">
    <property type="entry name" value="Ankyrin repeat"/>
    <property type="match status" value="1"/>
</dbReference>
<evidence type="ECO:0000256" key="2">
    <source>
        <dbReference type="ARBA" id="ARBA00022771"/>
    </source>
</evidence>
<feature type="domain" description="FYVE-type" evidence="5">
    <location>
        <begin position="206"/>
        <end position="265"/>
    </location>
</feature>
<evidence type="ECO:0000259" key="5">
    <source>
        <dbReference type="PROSITE" id="PS50178"/>
    </source>
</evidence>
<dbReference type="Gene3D" id="3.30.40.10">
    <property type="entry name" value="Zinc/RING finger domain, C3HC4 (zinc finger)"/>
    <property type="match status" value="1"/>
</dbReference>
<dbReference type="PANTHER" id="PTHR47794:SF1">
    <property type="entry name" value="VACUOLAR PROTEIN SORTING-ASSOCIATED PROTEIN 27"/>
    <property type="match status" value="1"/>
</dbReference>
<dbReference type="GO" id="GO:0043328">
    <property type="term" value="P:protein transport to vacuole involved in ubiquitin-dependent protein catabolic process via the multivesicular body sorting pathway"/>
    <property type="evidence" value="ECO:0007669"/>
    <property type="project" value="TreeGrafter"/>
</dbReference>
<dbReference type="Pfam" id="PF01363">
    <property type="entry name" value="FYVE"/>
    <property type="match status" value="1"/>
</dbReference>
<dbReference type="GO" id="GO:0033565">
    <property type="term" value="C:ESCRT-0 complex"/>
    <property type="evidence" value="ECO:0007669"/>
    <property type="project" value="TreeGrafter"/>
</dbReference>
<accession>A0A6G0XKW7</accession>
<dbReference type="InterPro" id="IPR013083">
    <property type="entry name" value="Znf_RING/FYVE/PHD"/>
</dbReference>
<dbReference type="InterPro" id="IPR017455">
    <property type="entry name" value="Znf_FYVE-rel"/>
</dbReference>
<dbReference type="CDD" id="cd15760">
    <property type="entry name" value="FYVE_scVPS27p_like"/>
    <property type="match status" value="1"/>
</dbReference>
<evidence type="ECO:0000256" key="1">
    <source>
        <dbReference type="ARBA" id="ARBA00022723"/>
    </source>
</evidence>
<evidence type="ECO:0000313" key="6">
    <source>
        <dbReference type="EMBL" id="KAF0741071.1"/>
    </source>
</evidence>
<dbReference type="Proteomes" id="UP000481153">
    <property type="component" value="Unassembled WGS sequence"/>
</dbReference>
<evidence type="ECO:0000256" key="4">
    <source>
        <dbReference type="PROSITE-ProRule" id="PRU00091"/>
    </source>
</evidence>
<dbReference type="GO" id="GO:0043130">
    <property type="term" value="F:ubiquitin binding"/>
    <property type="evidence" value="ECO:0007669"/>
    <property type="project" value="TreeGrafter"/>
</dbReference>
<dbReference type="InterPro" id="IPR036770">
    <property type="entry name" value="Ankyrin_rpt-contain_sf"/>
</dbReference>
<dbReference type="GO" id="GO:0032266">
    <property type="term" value="F:phosphatidylinositol-3-phosphate binding"/>
    <property type="evidence" value="ECO:0007669"/>
    <property type="project" value="TreeGrafter"/>
</dbReference>
<keyword evidence="7" id="KW-1185">Reference proteome</keyword>
<dbReference type="InterPro" id="IPR011011">
    <property type="entry name" value="Znf_FYVE_PHD"/>
</dbReference>
<dbReference type="InterPro" id="IPR000306">
    <property type="entry name" value="Znf_FYVE"/>
</dbReference>
<proteinExistence type="predicted"/>
<dbReference type="AlphaFoldDB" id="A0A6G0XKW7"/>
<evidence type="ECO:0000256" key="3">
    <source>
        <dbReference type="ARBA" id="ARBA00022833"/>
    </source>
</evidence>
<keyword evidence="3" id="KW-0862">Zinc</keyword>
<protein>
    <recommendedName>
        <fullName evidence="5">FYVE-type domain-containing protein</fullName>
    </recommendedName>
</protein>
<keyword evidence="2 4" id="KW-0863">Zinc-finger</keyword>
<gene>
    <name evidence="6" type="ORF">Ae201684_003643</name>
</gene>
<dbReference type="VEuPathDB" id="FungiDB:AeMF1_005636"/>
<dbReference type="PANTHER" id="PTHR47794">
    <property type="entry name" value="VACUOLAR PROTEIN SORTING-ASSOCIATED PROTEIN 27"/>
    <property type="match status" value="1"/>
</dbReference>
<dbReference type="SMART" id="SM00064">
    <property type="entry name" value="FYVE"/>
    <property type="match status" value="1"/>
</dbReference>
<dbReference type="GO" id="GO:0008270">
    <property type="term" value="F:zinc ion binding"/>
    <property type="evidence" value="ECO:0007669"/>
    <property type="project" value="UniProtKB-KW"/>
</dbReference>
<keyword evidence="1" id="KW-0479">Metal-binding</keyword>
<comment type="caution">
    <text evidence="6">The sequence shown here is derived from an EMBL/GenBank/DDBJ whole genome shotgun (WGS) entry which is preliminary data.</text>
</comment>
<reference evidence="6 7" key="1">
    <citation type="submission" date="2019-07" db="EMBL/GenBank/DDBJ databases">
        <title>Genomics analysis of Aphanomyces spp. identifies a new class of oomycete effector associated with host adaptation.</title>
        <authorList>
            <person name="Gaulin E."/>
        </authorList>
    </citation>
    <scope>NUCLEOTIDE SEQUENCE [LARGE SCALE GENOMIC DNA]</scope>
    <source>
        <strain evidence="6 7">ATCC 201684</strain>
    </source>
</reference>
<dbReference type="EMBL" id="VJMJ01000041">
    <property type="protein sequence ID" value="KAF0741071.1"/>
    <property type="molecule type" value="Genomic_DNA"/>
</dbReference>
<organism evidence="6 7">
    <name type="scientific">Aphanomyces euteiches</name>
    <dbReference type="NCBI Taxonomy" id="100861"/>
    <lineage>
        <taxon>Eukaryota</taxon>
        <taxon>Sar</taxon>
        <taxon>Stramenopiles</taxon>
        <taxon>Oomycota</taxon>
        <taxon>Saprolegniomycetes</taxon>
        <taxon>Saprolegniales</taxon>
        <taxon>Verrucalvaceae</taxon>
        <taxon>Aphanomyces</taxon>
    </lineage>
</organism>
<dbReference type="GO" id="GO:0006623">
    <property type="term" value="P:protein targeting to vacuole"/>
    <property type="evidence" value="ECO:0007669"/>
    <property type="project" value="TreeGrafter"/>
</dbReference>